<dbReference type="CDD" id="cd00067">
    <property type="entry name" value="GAL4"/>
    <property type="match status" value="1"/>
</dbReference>
<dbReference type="KEGG" id="kla:KLLA0_A09251g"/>
<dbReference type="GO" id="GO:0005634">
    <property type="term" value="C:nucleus"/>
    <property type="evidence" value="ECO:0007669"/>
    <property type="project" value="UniProtKB-SubCell"/>
</dbReference>
<gene>
    <name evidence="11" type="ORF">KLLA0_A09251g</name>
</gene>
<organism evidence="11 12">
    <name type="scientific">Kluyveromyces lactis (strain ATCC 8585 / CBS 2359 / DSM 70799 / NBRC 1267 / NRRL Y-1140 / WM37)</name>
    <name type="common">Yeast</name>
    <name type="synonym">Candida sphaerica</name>
    <dbReference type="NCBI Taxonomy" id="284590"/>
    <lineage>
        <taxon>Eukaryota</taxon>
        <taxon>Fungi</taxon>
        <taxon>Dikarya</taxon>
        <taxon>Ascomycota</taxon>
        <taxon>Saccharomycotina</taxon>
        <taxon>Saccharomycetes</taxon>
        <taxon>Saccharomycetales</taxon>
        <taxon>Saccharomycetaceae</taxon>
        <taxon>Kluyveromyces</taxon>
    </lineage>
</organism>
<keyword evidence="4" id="KW-0805">Transcription regulation</keyword>
<sequence>MGTETDGGGEISGPNKKASHSCSRCRRLKKKCSKDLSTCTNCAKANEPCDYPGRAPRRKRKEIEEAMLLGELSNDRTKRVKSGQQPNKSNTKPEIVATDVSQRGGNDIIEPGLRTPQQSLVSASSVASFLNLLNTLNHTNGSTVNESNMREENSNMPRPVQRVRSQHGVMPDKVSDSSKDESRAGEGTTAGTGNGIKQERSDAVASHAGLTEHERHRSESTPITASAIQIEAVLSVFKGGRTTPMKMPLNIERPLYDRFIAAFFKHNHKSYPLMNKIEFLNKVSTIRDFNKLPEEESNAFVFQLHMIMAIGCTTLQRAGMLTSEEEGLSEHFAYLAMKNFCPVMHLQNLETIKCLLLLGIYSFFEPKGVSSWTISGLIMRLCIGFGLNRALTPKKLKTMSVIDVEMRYRAFWAFYSFERLVATSLGRISCLSDDDISVPPPRALFEEEKDDIEVTNMMISLRRIGGRIYRKVHSVGAARRKLNAEEKKNVIDKLRQELDELYKLETFKIHSAKQETNNITFHHSDTWLSMRYYQLQIMIYRPSALIPKPAMDSLTILGDACLKSLKYTYNLYQKKLLPLNWITLFRVLTICNTMLYCLCQWSIDIIESKIEIHQCIEVLRHFGAKWVFAAKCAEIFSSIINTILDISLSNGRVPNMDKLTRELFGASNEYQEILDENNVDISWVDSIV</sequence>
<feature type="region of interest" description="Disordered" evidence="9">
    <location>
        <begin position="140"/>
        <end position="224"/>
    </location>
</feature>
<dbReference type="Proteomes" id="UP000000598">
    <property type="component" value="Chromosome A"/>
</dbReference>
<keyword evidence="3" id="KW-0862">Zinc</keyword>
<dbReference type="STRING" id="284590.Q6CXD4"/>
<evidence type="ECO:0000256" key="9">
    <source>
        <dbReference type="SAM" id="MobiDB-lite"/>
    </source>
</evidence>
<dbReference type="InterPro" id="IPR001138">
    <property type="entry name" value="Zn2Cys6_DnaBD"/>
</dbReference>
<feature type="compositionally biased region" description="Gly residues" evidence="9">
    <location>
        <begin position="1"/>
        <end position="11"/>
    </location>
</feature>
<dbReference type="PROSITE" id="PS50048">
    <property type="entry name" value="ZN2_CY6_FUNGAL_2"/>
    <property type="match status" value="1"/>
</dbReference>
<dbReference type="CDD" id="cd12148">
    <property type="entry name" value="fungal_TF_MHR"/>
    <property type="match status" value="1"/>
</dbReference>
<dbReference type="Pfam" id="PF00172">
    <property type="entry name" value="Zn_clus"/>
    <property type="match status" value="1"/>
</dbReference>
<evidence type="ECO:0000256" key="5">
    <source>
        <dbReference type="ARBA" id="ARBA00023125"/>
    </source>
</evidence>
<feature type="compositionally biased region" description="Basic and acidic residues" evidence="9">
    <location>
        <begin position="173"/>
        <end position="184"/>
    </location>
</feature>
<feature type="coiled-coil region" evidence="8">
    <location>
        <begin position="477"/>
        <end position="504"/>
    </location>
</feature>
<keyword evidence="5" id="KW-0238">DNA-binding</keyword>
<dbReference type="Gene3D" id="4.10.240.10">
    <property type="entry name" value="Zn(2)-C6 fungal-type DNA-binding domain"/>
    <property type="match status" value="1"/>
</dbReference>
<evidence type="ECO:0000256" key="6">
    <source>
        <dbReference type="ARBA" id="ARBA00023163"/>
    </source>
</evidence>
<evidence type="ECO:0000259" key="10">
    <source>
        <dbReference type="PROSITE" id="PS50048"/>
    </source>
</evidence>
<evidence type="ECO:0000256" key="2">
    <source>
        <dbReference type="ARBA" id="ARBA00022723"/>
    </source>
</evidence>
<keyword evidence="8" id="KW-0175">Coiled coil</keyword>
<keyword evidence="12" id="KW-1185">Reference proteome</keyword>
<keyword evidence="7" id="KW-0539">Nucleus</keyword>
<accession>Q6CXD4</accession>
<evidence type="ECO:0000256" key="3">
    <source>
        <dbReference type="ARBA" id="ARBA00022833"/>
    </source>
</evidence>
<feature type="region of interest" description="Disordered" evidence="9">
    <location>
        <begin position="71"/>
        <end position="94"/>
    </location>
</feature>
<dbReference type="InterPro" id="IPR036864">
    <property type="entry name" value="Zn2-C6_fun-type_DNA-bd_sf"/>
</dbReference>
<protein>
    <submittedName>
        <fullName evidence="11">KLLA0A09251p</fullName>
    </submittedName>
</protein>
<feature type="compositionally biased region" description="Polar residues" evidence="9">
    <location>
        <begin position="82"/>
        <end position="92"/>
    </location>
</feature>
<dbReference type="InParanoid" id="Q6CXD4"/>
<keyword evidence="6" id="KW-0804">Transcription</keyword>
<dbReference type="GO" id="GO:0006351">
    <property type="term" value="P:DNA-templated transcription"/>
    <property type="evidence" value="ECO:0007669"/>
    <property type="project" value="InterPro"/>
</dbReference>
<evidence type="ECO:0000256" key="8">
    <source>
        <dbReference type="SAM" id="Coils"/>
    </source>
</evidence>
<evidence type="ECO:0000256" key="1">
    <source>
        <dbReference type="ARBA" id="ARBA00004123"/>
    </source>
</evidence>
<dbReference type="GO" id="GO:0045944">
    <property type="term" value="P:positive regulation of transcription by RNA polymerase II"/>
    <property type="evidence" value="ECO:0007669"/>
    <property type="project" value="TreeGrafter"/>
</dbReference>
<dbReference type="InterPro" id="IPR007219">
    <property type="entry name" value="XnlR_reg_dom"/>
</dbReference>
<dbReference type="GO" id="GO:0000981">
    <property type="term" value="F:DNA-binding transcription factor activity, RNA polymerase II-specific"/>
    <property type="evidence" value="ECO:0007669"/>
    <property type="project" value="InterPro"/>
</dbReference>
<dbReference type="OMA" id="TSWEIMG"/>
<feature type="region of interest" description="Disordered" evidence="9">
    <location>
        <begin position="1"/>
        <end position="23"/>
    </location>
</feature>
<feature type="compositionally biased region" description="Basic and acidic residues" evidence="9">
    <location>
        <begin position="210"/>
        <end position="219"/>
    </location>
</feature>
<dbReference type="PANTHER" id="PTHR47782:SF7">
    <property type="entry name" value="PROTEIN STB5"/>
    <property type="match status" value="1"/>
</dbReference>
<dbReference type="Pfam" id="PF04082">
    <property type="entry name" value="Fungal_trans"/>
    <property type="match status" value="1"/>
</dbReference>
<feature type="domain" description="Zn(2)-C6 fungal-type" evidence="10">
    <location>
        <begin position="21"/>
        <end position="51"/>
    </location>
</feature>
<comment type="subcellular location">
    <subcellularLocation>
        <location evidence="1">Nucleus</location>
    </subcellularLocation>
</comment>
<dbReference type="PANTHER" id="PTHR47782">
    <property type="entry name" value="ZN(II)2CYS6 TRANSCRIPTION FACTOR (EUROFUNG)-RELATED"/>
    <property type="match status" value="1"/>
</dbReference>
<evidence type="ECO:0000256" key="7">
    <source>
        <dbReference type="ARBA" id="ARBA00023242"/>
    </source>
</evidence>
<name>Q6CXD4_KLULA</name>
<dbReference type="eggNOG" id="ENOG502QTEH">
    <property type="taxonomic scope" value="Eukaryota"/>
</dbReference>
<evidence type="ECO:0000313" key="12">
    <source>
        <dbReference type="Proteomes" id="UP000000598"/>
    </source>
</evidence>
<reference evidence="11 12" key="1">
    <citation type="journal article" date="2004" name="Nature">
        <title>Genome evolution in yeasts.</title>
        <authorList>
            <consortium name="Genolevures"/>
            <person name="Dujon B."/>
            <person name="Sherman D."/>
            <person name="Fischer G."/>
            <person name="Durrens P."/>
            <person name="Casaregola S."/>
            <person name="Lafontaine I."/>
            <person name="de Montigny J."/>
            <person name="Marck C."/>
            <person name="Neuveglise C."/>
            <person name="Talla E."/>
            <person name="Goffard N."/>
            <person name="Frangeul L."/>
            <person name="Aigle M."/>
            <person name="Anthouard V."/>
            <person name="Babour A."/>
            <person name="Barbe V."/>
            <person name="Barnay S."/>
            <person name="Blanchin S."/>
            <person name="Beckerich J.M."/>
            <person name="Beyne E."/>
            <person name="Bleykasten C."/>
            <person name="Boisrame A."/>
            <person name="Boyer J."/>
            <person name="Cattolico L."/>
            <person name="Confanioleri F."/>
            <person name="de Daruvar A."/>
            <person name="Despons L."/>
            <person name="Fabre E."/>
            <person name="Fairhead C."/>
            <person name="Ferry-Dumazet H."/>
            <person name="Groppi A."/>
            <person name="Hantraye F."/>
            <person name="Hennequin C."/>
            <person name="Jauniaux N."/>
            <person name="Joyet P."/>
            <person name="Kachouri R."/>
            <person name="Kerrest A."/>
            <person name="Koszul R."/>
            <person name="Lemaire M."/>
            <person name="Lesur I."/>
            <person name="Ma L."/>
            <person name="Muller H."/>
            <person name="Nicaud J.M."/>
            <person name="Nikolski M."/>
            <person name="Oztas S."/>
            <person name="Ozier-Kalogeropoulos O."/>
            <person name="Pellenz S."/>
            <person name="Potier S."/>
            <person name="Richard G.F."/>
            <person name="Straub M.L."/>
            <person name="Suleau A."/>
            <person name="Swennene D."/>
            <person name="Tekaia F."/>
            <person name="Wesolowski-Louvel M."/>
            <person name="Westhof E."/>
            <person name="Wirth B."/>
            <person name="Zeniou-Meyer M."/>
            <person name="Zivanovic I."/>
            <person name="Bolotin-Fukuhara M."/>
            <person name="Thierry A."/>
            <person name="Bouchier C."/>
            <person name="Caudron B."/>
            <person name="Scarpelli C."/>
            <person name="Gaillardin C."/>
            <person name="Weissenbach J."/>
            <person name="Wincker P."/>
            <person name="Souciet J.L."/>
        </authorList>
    </citation>
    <scope>NUCLEOTIDE SEQUENCE [LARGE SCALE GENOMIC DNA]</scope>
    <source>
        <strain evidence="12">ATCC 8585 / CBS 2359 / DSM 70799 / NBRC 1267 / NRRL Y-1140 / WM37</strain>
    </source>
</reference>
<dbReference type="PaxDb" id="284590-Q6CXD4"/>
<dbReference type="GO" id="GO:0008270">
    <property type="term" value="F:zinc ion binding"/>
    <property type="evidence" value="ECO:0007669"/>
    <property type="project" value="InterPro"/>
</dbReference>
<dbReference type="AlphaFoldDB" id="Q6CXD4"/>
<dbReference type="SUPFAM" id="SSF57701">
    <property type="entry name" value="Zn2/Cys6 DNA-binding domain"/>
    <property type="match status" value="1"/>
</dbReference>
<dbReference type="HOGENOM" id="CLU_011881_0_0_1"/>
<dbReference type="FunCoup" id="Q6CXD4">
    <property type="interactions" value="1073"/>
</dbReference>
<dbReference type="GO" id="GO:0043565">
    <property type="term" value="F:sequence-specific DNA binding"/>
    <property type="evidence" value="ECO:0007669"/>
    <property type="project" value="TreeGrafter"/>
</dbReference>
<dbReference type="PROSITE" id="PS00463">
    <property type="entry name" value="ZN2_CY6_FUNGAL_1"/>
    <property type="match status" value="1"/>
</dbReference>
<proteinExistence type="predicted"/>
<evidence type="ECO:0000313" key="11">
    <source>
        <dbReference type="EMBL" id="CAH02993.1"/>
    </source>
</evidence>
<dbReference type="SMART" id="SM00906">
    <property type="entry name" value="Fungal_trans"/>
    <property type="match status" value="1"/>
</dbReference>
<keyword evidence="2" id="KW-0479">Metal-binding</keyword>
<evidence type="ECO:0000256" key="4">
    <source>
        <dbReference type="ARBA" id="ARBA00023015"/>
    </source>
</evidence>
<dbReference type="SMART" id="SM00066">
    <property type="entry name" value="GAL4"/>
    <property type="match status" value="1"/>
</dbReference>
<dbReference type="EMBL" id="CR382121">
    <property type="protein sequence ID" value="CAH02993.1"/>
    <property type="molecule type" value="Genomic_DNA"/>
</dbReference>
<dbReference type="InterPro" id="IPR052202">
    <property type="entry name" value="Yeast_MetPath_Reg"/>
</dbReference>